<dbReference type="Pfam" id="PF07687">
    <property type="entry name" value="M20_dimer"/>
    <property type="match status" value="1"/>
</dbReference>
<evidence type="ECO:0000256" key="1">
    <source>
        <dbReference type="ARBA" id="ARBA00006247"/>
    </source>
</evidence>
<evidence type="ECO:0000313" key="4">
    <source>
        <dbReference type="Proteomes" id="UP000321518"/>
    </source>
</evidence>
<protein>
    <submittedName>
        <fullName evidence="3">Aminoacylase 1-like protein 2</fullName>
    </submittedName>
</protein>
<dbReference type="InterPro" id="IPR036264">
    <property type="entry name" value="Bact_exopeptidase_dim_dom"/>
</dbReference>
<comment type="similarity">
    <text evidence="1">Belongs to the peptidase M20A family.</text>
</comment>
<feature type="domain" description="Peptidase M20 dimerisation" evidence="2">
    <location>
        <begin position="193"/>
        <end position="277"/>
    </location>
</feature>
<dbReference type="AlphaFoldDB" id="A0A511KI40"/>
<dbReference type="InterPro" id="IPR017439">
    <property type="entry name" value="Amidohydrolase"/>
</dbReference>
<dbReference type="InterPro" id="IPR052030">
    <property type="entry name" value="Peptidase_M20/M20A_hydrolases"/>
</dbReference>
<dbReference type="InterPro" id="IPR011650">
    <property type="entry name" value="Peptidase_M20_dimer"/>
</dbReference>
<accession>A0A511KI40</accession>
<organism evidence="3 4">
    <name type="scientific">Rhodotorula toruloides</name>
    <name type="common">Yeast</name>
    <name type="synonym">Rhodosporidium toruloides</name>
    <dbReference type="NCBI Taxonomy" id="5286"/>
    <lineage>
        <taxon>Eukaryota</taxon>
        <taxon>Fungi</taxon>
        <taxon>Dikarya</taxon>
        <taxon>Basidiomycota</taxon>
        <taxon>Pucciniomycotina</taxon>
        <taxon>Microbotryomycetes</taxon>
        <taxon>Sporidiobolales</taxon>
        <taxon>Sporidiobolaceae</taxon>
        <taxon>Rhodotorula</taxon>
    </lineage>
</organism>
<dbReference type="Pfam" id="PF01546">
    <property type="entry name" value="Peptidase_M20"/>
    <property type="match status" value="1"/>
</dbReference>
<sequence>MPHATLPAPSQDELNASIREAIDAVDAELRELSLSIHSKPELAWNEHHAHDVLTEYMARQRGFVITKHAYDLPTAWTAVFTSSASTKEREKVPVVGFNSEMDALKGIGHACGHNLIAIAGCAAAIGVARTLERFQLPGKIVLLGTPAEEAGGGKAVLLKRGAYDEFDACLMVHPGTSGGGKHGAGMMTSSCVAGLTITYHGVSAHAGGAPEKGRNALDAAVLAYQNVSALRQQLPKDAKVHGIITGCENWSANVIPGEAKLLYGIRSPAASELARLIPRVLRCFAGAALAANCTYTLASEILYLDVRPSPGLAQAFKEFAEKEYGDEGYNIPEDLPTGGSTDFGNVSYHCPSLHPMFYLPDATGDEHPHSDSYTAAVATPSAHLATLRASAALASSGLRVLISPSFRAQIRRDWEEDMRVAQGEKAFRAIERLVPSVEIGPEGKEVREGRFCDCERRDGKTDLNSFPVAARC</sequence>
<dbReference type="SUPFAM" id="SSF55031">
    <property type="entry name" value="Bacterial exopeptidase dimerisation domain"/>
    <property type="match status" value="1"/>
</dbReference>
<dbReference type="Gene3D" id="3.30.70.360">
    <property type="match status" value="1"/>
</dbReference>
<dbReference type="OrthoDB" id="6119954at2759"/>
<dbReference type="PANTHER" id="PTHR30575:SF0">
    <property type="entry name" value="XAA-ARG DIPEPTIDASE"/>
    <property type="match status" value="1"/>
</dbReference>
<dbReference type="GO" id="GO:0016805">
    <property type="term" value="F:dipeptidase activity"/>
    <property type="evidence" value="ECO:0007669"/>
    <property type="project" value="TreeGrafter"/>
</dbReference>
<dbReference type="InterPro" id="IPR002933">
    <property type="entry name" value="Peptidase_M20"/>
</dbReference>
<gene>
    <name evidence="3" type="ORF">Rt10032_c09g4044</name>
</gene>
<dbReference type="NCBIfam" id="TIGR01891">
    <property type="entry name" value="amidohydrolases"/>
    <property type="match status" value="1"/>
</dbReference>
<dbReference type="Gene3D" id="3.40.630.10">
    <property type="entry name" value="Zn peptidases"/>
    <property type="match status" value="1"/>
</dbReference>
<evidence type="ECO:0000313" key="3">
    <source>
        <dbReference type="EMBL" id="GEM10027.1"/>
    </source>
</evidence>
<reference evidence="3 4" key="1">
    <citation type="submission" date="2019-07" db="EMBL/GenBank/DDBJ databases">
        <title>Rhodotorula toruloides NBRC10032 genome sequencing.</title>
        <authorList>
            <person name="Shida Y."/>
            <person name="Takaku H."/>
            <person name="Ogasawara W."/>
            <person name="Mori K."/>
        </authorList>
    </citation>
    <scope>NUCLEOTIDE SEQUENCE [LARGE SCALE GENOMIC DNA]</scope>
    <source>
        <strain evidence="3 4">NBRC10032</strain>
    </source>
</reference>
<dbReference type="PANTHER" id="PTHR30575">
    <property type="entry name" value="PEPTIDASE M20"/>
    <property type="match status" value="1"/>
</dbReference>
<dbReference type="EMBL" id="BJWK01000009">
    <property type="protein sequence ID" value="GEM10027.1"/>
    <property type="molecule type" value="Genomic_DNA"/>
</dbReference>
<dbReference type="SUPFAM" id="SSF53187">
    <property type="entry name" value="Zn-dependent exopeptidases"/>
    <property type="match status" value="1"/>
</dbReference>
<dbReference type="Proteomes" id="UP000321518">
    <property type="component" value="Unassembled WGS sequence"/>
</dbReference>
<dbReference type="FunFam" id="3.30.70.360:FF:000004">
    <property type="entry name" value="Peptidase M20 domain-containing protein 2"/>
    <property type="match status" value="1"/>
</dbReference>
<proteinExistence type="inferred from homology"/>
<evidence type="ECO:0000259" key="2">
    <source>
        <dbReference type="Pfam" id="PF07687"/>
    </source>
</evidence>
<comment type="caution">
    <text evidence="3">The sequence shown here is derived from an EMBL/GenBank/DDBJ whole genome shotgun (WGS) entry which is preliminary data.</text>
</comment>
<name>A0A511KI40_RHOTO</name>